<name>A0A3N4IHQ6_ASCIM</name>
<sequence>MAYRELTNDIDITLRSVEAIIQQQHDFPIGIYQYGSNFAEIFDGLDSFFASLKEIRAALRSPGTNAELLPDDGMNELKETLRMIVRTVGMVASLMQEVQTSPTAPGADSWLNKLSFTSTKSKKVSPLEARVILVKEAVIGLMPRLKTGLDLLRNHGYDSVNRAISFSSSQPIRSPPSSNTSSHTSNRSSAQSGISSDLRHSRSSGGSKIQRKNSTGSSCRSVRVRDTTIDTTSNWNIETYLRLLNGPQHPPEILSTTISRFALEYVAKFNDSEKMKLAEQSILPGKMALLTGEFYVDGTSRFTLHEWGSGRGRGAKQMVDTIVCTAQSLWKFAYKEDTETIIELESGRGSPGFAKFQYHDQTFVCSMVLSNGAVVCDISMETDEVMNWCSRSRVVGTQKKAQIWVRKGEEKGLTTLLLLFQAHFSFMAMKFAHKRAEAEGALPDKGLGGSQA</sequence>
<accession>A0A3N4IHQ6</accession>
<feature type="compositionally biased region" description="Low complexity" evidence="1">
    <location>
        <begin position="167"/>
        <end position="189"/>
    </location>
</feature>
<protein>
    <submittedName>
        <fullName evidence="2">Uncharacterized protein</fullName>
    </submittedName>
</protein>
<keyword evidence="3" id="KW-1185">Reference proteome</keyword>
<dbReference type="Proteomes" id="UP000275078">
    <property type="component" value="Unassembled WGS sequence"/>
</dbReference>
<feature type="compositionally biased region" description="Polar residues" evidence="1">
    <location>
        <begin position="203"/>
        <end position="220"/>
    </location>
</feature>
<dbReference type="EMBL" id="ML119656">
    <property type="protein sequence ID" value="RPA84957.1"/>
    <property type="molecule type" value="Genomic_DNA"/>
</dbReference>
<evidence type="ECO:0000313" key="2">
    <source>
        <dbReference type="EMBL" id="RPA84957.1"/>
    </source>
</evidence>
<reference evidence="2 3" key="1">
    <citation type="journal article" date="2018" name="Nat. Ecol. Evol.">
        <title>Pezizomycetes genomes reveal the molecular basis of ectomycorrhizal truffle lifestyle.</title>
        <authorList>
            <person name="Murat C."/>
            <person name="Payen T."/>
            <person name="Noel B."/>
            <person name="Kuo A."/>
            <person name="Morin E."/>
            <person name="Chen J."/>
            <person name="Kohler A."/>
            <person name="Krizsan K."/>
            <person name="Balestrini R."/>
            <person name="Da Silva C."/>
            <person name="Montanini B."/>
            <person name="Hainaut M."/>
            <person name="Levati E."/>
            <person name="Barry K.W."/>
            <person name="Belfiori B."/>
            <person name="Cichocki N."/>
            <person name="Clum A."/>
            <person name="Dockter R.B."/>
            <person name="Fauchery L."/>
            <person name="Guy J."/>
            <person name="Iotti M."/>
            <person name="Le Tacon F."/>
            <person name="Lindquist E.A."/>
            <person name="Lipzen A."/>
            <person name="Malagnac F."/>
            <person name="Mello A."/>
            <person name="Molinier V."/>
            <person name="Miyauchi S."/>
            <person name="Poulain J."/>
            <person name="Riccioni C."/>
            <person name="Rubini A."/>
            <person name="Sitrit Y."/>
            <person name="Splivallo R."/>
            <person name="Traeger S."/>
            <person name="Wang M."/>
            <person name="Zifcakova L."/>
            <person name="Wipf D."/>
            <person name="Zambonelli A."/>
            <person name="Paolocci F."/>
            <person name="Nowrousian M."/>
            <person name="Ottonello S."/>
            <person name="Baldrian P."/>
            <person name="Spatafora J.W."/>
            <person name="Henrissat B."/>
            <person name="Nagy L.G."/>
            <person name="Aury J.M."/>
            <person name="Wincker P."/>
            <person name="Grigoriev I.V."/>
            <person name="Bonfante P."/>
            <person name="Martin F.M."/>
        </authorList>
    </citation>
    <scope>NUCLEOTIDE SEQUENCE [LARGE SCALE GENOMIC DNA]</scope>
    <source>
        <strain evidence="2 3">RN42</strain>
    </source>
</reference>
<evidence type="ECO:0000313" key="3">
    <source>
        <dbReference type="Proteomes" id="UP000275078"/>
    </source>
</evidence>
<dbReference type="AlphaFoldDB" id="A0A3N4IHQ6"/>
<evidence type="ECO:0000256" key="1">
    <source>
        <dbReference type="SAM" id="MobiDB-lite"/>
    </source>
</evidence>
<proteinExistence type="predicted"/>
<feature type="region of interest" description="Disordered" evidence="1">
    <location>
        <begin position="167"/>
        <end position="225"/>
    </location>
</feature>
<gene>
    <name evidence="2" type="ORF">BJ508DRAFT_303350</name>
</gene>
<organism evidence="2 3">
    <name type="scientific">Ascobolus immersus RN42</name>
    <dbReference type="NCBI Taxonomy" id="1160509"/>
    <lineage>
        <taxon>Eukaryota</taxon>
        <taxon>Fungi</taxon>
        <taxon>Dikarya</taxon>
        <taxon>Ascomycota</taxon>
        <taxon>Pezizomycotina</taxon>
        <taxon>Pezizomycetes</taxon>
        <taxon>Pezizales</taxon>
        <taxon>Ascobolaceae</taxon>
        <taxon>Ascobolus</taxon>
    </lineage>
</organism>